<dbReference type="InterPro" id="IPR050368">
    <property type="entry name" value="ClC-type_chloride_channel"/>
</dbReference>
<name>R2QU04_9ENTE</name>
<sequence>MKKYFNFSDLKGSIKLNAKEIGLLIYGIVLSSIISVISFIFLRLEGIGSELLWNLVSPDNRFRVLYILGITVIGGILLGFYRKRWGNLPHTVHDSVTELKQTKTLNYSSVFRSLWIALIVLIFGAGVGPEAGLLSAVIYFSVWQADKLRYYYFNYSELKGLSVQKRVAHLLNPQKYLLTYDEKRAVKERQKSKKKFFYLLFIINGLATFFLLMKMTGQPSFVSKMGESNWIWRELWLGLPLIMFGVLFGKGYHLITNFLKKRLDFWQEFPIRKALIGSVAIFLIGIFLPNLLFSGQLSLSLAPFVGSHASFLVLTMIALLKLLFLQICLNTGWIGGDIFPIVFSAIIQGFAVSQLFPQTDRLLIVAIVSTSIAIAIIKAPFPVGLFMILFFPLNLSPIILAVATILFVAKKIIADLTKKKTVDQTF</sequence>
<evidence type="ECO:0000313" key="9">
    <source>
        <dbReference type="Proteomes" id="UP000014197"/>
    </source>
</evidence>
<feature type="transmembrane region" description="Helical" evidence="5">
    <location>
        <begin position="21"/>
        <end position="42"/>
    </location>
</feature>
<evidence type="ECO:0000256" key="1">
    <source>
        <dbReference type="ARBA" id="ARBA00004141"/>
    </source>
</evidence>
<evidence type="ECO:0000256" key="2">
    <source>
        <dbReference type="ARBA" id="ARBA00022692"/>
    </source>
</evidence>
<keyword evidence="3 5" id="KW-1133">Transmembrane helix</keyword>
<dbReference type="GO" id="GO:0016020">
    <property type="term" value="C:membrane"/>
    <property type="evidence" value="ECO:0007669"/>
    <property type="project" value="UniProtKB-SubCell"/>
</dbReference>
<accession>R2QU04</accession>
<organism evidence="6 8">
    <name type="scientific">Enterococcus haemoperoxidus ATCC BAA-382</name>
    <dbReference type="NCBI Taxonomy" id="1158608"/>
    <lineage>
        <taxon>Bacteria</taxon>
        <taxon>Bacillati</taxon>
        <taxon>Bacillota</taxon>
        <taxon>Bacilli</taxon>
        <taxon>Lactobacillales</taxon>
        <taxon>Enterococcaceae</taxon>
        <taxon>Enterococcus</taxon>
    </lineage>
</organism>
<dbReference type="Proteomes" id="UP000013858">
    <property type="component" value="Unassembled WGS sequence"/>
</dbReference>
<evidence type="ECO:0000256" key="4">
    <source>
        <dbReference type="ARBA" id="ARBA00023136"/>
    </source>
</evidence>
<dbReference type="CDD" id="cd00400">
    <property type="entry name" value="Voltage_gated_ClC"/>
    <property type="match status" value="1"/>
</dbReference>
<dbReference type="GO" id="GO:0015108">
    <property type="term" value="F:chloride transmembrane transporter activity"/>
    <property type="evidence" value="ECO:0007669"/>
    <property type="project" value="InterPro"/>
</dbReference>
<dbReference type="eggNOG" id="COG0038">
    <property type="taxonomic scope" value="Bacteria"/>
</dbReference>
<evidence type="ECO:0000256" key="3">
    <source>
        <dbReference type="ARBA" id="ARBA00022989"/>
    </source>
</evidence>
<feature type="transmembrane region" description="Helical" evidence="5">
    <location>
        <begin position="387"/>
        <end position="409"/>
    </location>
</feature>
<reference evidence="6 8" key="1">
    <citation type="submission" date="2013-02" db="EMBL/GenBank/DDBJ databases">
        <title>The Genome Sequence of Enterococcus haemoperoxidus BAA-382.</title>
        <authorList>
            <consortium name="The Broad Institute Genome Sequencing Platform"/>
            <consortium name="The Broad Institute Genome Sequencing Center for Infectious Disease"/>
            <person name="Earl A.M."/>
            <person name="Gilmore M.S."/>
            <person name="Lebreton F."/>
            <person name="Walker B."/>
            <person name="Young S.K."/>
            <person name="Zeng Q."/>
            <person name="Gargeya S."/>
            <person name="Fitzgerald M."/>
            <person name="Haas B."/>
            <person name="Abouelleil A."/>
            <person name="Alvarado L."/>
            <person name="Arachchi H.M."/>
            <person name="Berlin A.M."/>
            <person name="Chapman S.B."/>
            <person name="Dewar J."/>
            <person name="Goldberg J."/>
            <person name="Griggs A."/>
            <person name="Gujja S."/>
            <person name="Hansen M."/>
            <person name="Howarth C."/>
            <person name="Imamovic A."/>
            <person name="Larimer J."/>
            <person name="McCowan C."/>
            <person name="Murphy C."/>
            <person name="Neiman D."/>
            <person name="Pearson M."/>
            <person name="Priest M."/>
            <person name="Roberts A."/>
            <person name="Saif S."/>
            <person name="Shea T."/>
            <person name="Sisk P."/>
            <person name="Sykes S."/>
            <person name="Wortman J."/>
            <person name="Nusbaum C."/>
            <person name="Birren B."/>
        </authorList>
    </citation>
    <scope>NUCLEOTIDE SEQUENCE [LARGE SCALE GENOMIC DNA]</scope>
    <source>
        <strain evidence="6 8">ATCC BAA-382</strain>
    </source>
</reference>
<feature type="transmembrane region" description="Helical" evidence="5">
    <location>
        <begin position="62"/>
        <end position="81"/>
    </location>
</feature>
<dbReference type="STRING" id="155618.RV06_GL002539"/>
<protein>
    <recommendedName>
        <fullName evidence="10">Voltage gated chloride channel family protein</fullName>
    </recommendedName>
</protein>
<feature type="transmembrane region" description="Helical" evidence="5">
    <location>
        <begin position="275"/>
        <end position="293"/>
    </location>
</feature>
<dbReference type="InterPro" id="IPR001807">
    <property type="entry name" value="ClC"/>
</dbReference>
<dbReference type="InterPro" id="IPR014743">
    <property type="entry name" value="Cl-channel_core"/>
</dbReference>
<keyword evidence="9" id="KW-1185">Reference proteome</keyword>
<dbReference type="AlphaFoldDB" id="R2QU04"/>
<dbReference type="Gene3D" id="1.10.3080.10">
    <property type="entry name" value="Clc chloride channel"/>
    <property type="match status" value="1"/>
</dbReference>
<comment type="caution">
    <text evidence="6">The sequence shown here is derived from an EMBL/GenBank/DDBJ whole genome shotgun (WGS) entry which is preliminary data.</text>
</comment>
<dbReference type="PANTHER" id="PTHR43427:SF12">
    <property type="entry name" value="CHLORIDE TRANSPORTER"/>
    <property type="match status" value="1"/>
</dbReference>
<dbReference type="EMBL" id="ASVY01000002">
    <property type="protein sequence ID" value="EOT63062.1"/>
    <property type="molecule type" value="Genomic_DNA"/>
</dbReference>
<dbReference type="Pfam" id="PF00654">
    <property type="entry name" value="Voltage_CLC"/>
    <property type="match status" value="1"/>
</dbReference>
<dbReference type="Proteomes" id="UP000014197">
    <property type="component" value="Unassembled WGS sequence"/>
</dbReference>
<keyword evidence="4 5" id="KW-0472">Membrane</keyword>
<dbReference type="SUPFAM" id="SSF81340">
    <property type="entry name" value="Clc chloride channel"/>
    <property type="match status" value="1"/>
</dbReference>
<dbReference type="EMBL" id="AJAR01000008">
    <property type="protein sequence ID" value="EOH99947.1"/>
    <property type="molecule type" value="Genomic_DNA"/>
</dbReference>
<reference evidence="7 9" key="2">
    <citation type="submission" date="2013-03" db="EMBL/GenBank/DDBJ databases">
        <title>The Genome Sequence of Enterococcus haemoperoxidus BAA-382 (PacBio/Illumina hybrid assembly).</title>
        <authorList>
            <consortium name="The Broad Institute Genomics Platform"/>
            <consortium name="The Broad Institute Genome Sequencing Center for Infectious Disease"/>
            <person name="Earl A."/>
            <person name="Russ C."/>
            <person name="Gilmore M."/>
            <person name="Surin D."/>
            <person name="Walker B."/>
            <person name="Young S."/>
            <person name="Zeng Q."/>
            <person name="Gargeya S."/>
            <person name="Fitzgerald M."/>
            <person name="Haas B."/>
            <person name="Abouelleil A."/>
            <person name="Allen A.W."/>
            <person name="Alvarado L."/>
            <person name="Arachchi H.M."/>
            <person name="Berlin A.M."/>
            <person name="Chapman S.B."/>
            <person name="Gainer-Dewar J."/>
            <person name="Goldberg J."/>
            <person name="Griggs A."/>
            <person name="Gujja S."/>
            <person name="Hansen M."/>
            <person name="Howarth C."/>
            <person name="Imamovic A."/>
            <person name="Ireland A."/>
            <person name="Larimer J."/>
            <person name="McCowan C."/>
            <person name="Murphy C."/>
            <person name="Pearson M."/>
            <person name="Poon T.W."/>
            <person name="Priest M."/>
            <person name="Roberts A."/>
            <person name="Saif S."/>
            <person name="Shea T."/>
            <person name="Sisk P."/>
            <person name="Sykes S."/>
            <person name="Wortman J."/>
            <person name="Nusbaum C."/>
            <person name="Birren B."/>
        </authorList>
    </citation>
    <scope>NUCLEOTIDE SEQUENCE [LARGE SCALE GENOMIC DNA]</scope>
    <source>
        <strain evidence="7 9">ATCC BAA-382</strain>
    </source>
</reference>
<evidence type="ECO:0008006" key="10">
    <source>
        <dbReference type="Google" id="ProtNLM"/>
    </source>
</evidence>
<feature type="transmembrane region" description="Helical" evidence="5">
    <location>
        <begin position="305"/>
        <end position="327"/>
    </location>
</feature>
<dbReference type="PATRIC" id="fig|1158608.3.peg.324"/>
<evidence type="ECO:0000256" key="5">
    <source>
        <dbReference type="SAM" id="Phobius"/>
    </source>
</evidence>
<comment type="subcellular location">
    <subcellularLocation>
        <location evidence="1">Membrane</location>
        <topology evidence="1">Multi-pass membrane protein</topology>
    </subcellularLocation>
</comment>
<feature type="transmembrane region" description="Helical" evidence="5">
    <location>
        <begin position="114"/>
        <end position="142"/>
    </location>
</feature>
<dbReference type="PANTHER" id="PTHR43427">
    <property type="entry name" value="CHLORIDE CHANNEL PROTEIN CLC-E"/>
    <property type="match status" value="1"/>
</dbReference>
<proteinExistence type="predicted"/>
<evidence type="ECO:0000313" key="6">
    <source>
        <dbReference type="EMBL" id="EOH99947.1"/>
    </source>
</evidence>
<feature type="transmembrane region" description="Helical" evidence="5">
    <location>
        <begin position="235"/>
        <end position="255"/>
    </location>
</feature>
<keyword evidence="2 5" id="KW-0812">Transmembrane</keyword>
<feature type="transmembrane region" description="Helical" evidence="5">
    <location>
        <begin position="196"/>
        <end position="214"/>
    </location>
</feature>
<evidence type="ECO:0000313" key="7">
    <source>
        <dbReference type="EMBL" id="EOT63062.1"/>
    </source>
</evidence>
<evidence type="ECO:0000313" key="8">
    <source>
        <dbReference type="Proteomes" id="UP000013858"/>
    </source>
</evidence>
<feature type="transmembrane region" description="Helical" evidence="5">
    <location>
        <begin position="362"/>
        <end position="381"/>
    </location>
</feature>
<gene>
    <name evidence="7" type="ORF">I583_02065</name>
    <name evidence="6" type="ORF">UAW_00347</name>
</gene>